<dbReference type="EMBL" id="CP074371">
    <property type="protein sequence ID" value="QVI25021.1"/>
    <property type="molecule type" value="Genomic_DNA"/>
</dbReference>
<evidence type="ECO:0000256" key="4">
    <source>
        <dbReference type="ARBA" id="ARBA00022989"/>
    </source>
</evidence>
<keyword evidence="8" id="KW-1185">Reference proteome</keyword>
<evidence type="ECO:0000256" key="1">
    <source>
        <dbReference type="ARBA" id="ARBA00004651"/>
    </source>
</evidence>
<dbReference type="Proteomes" id="UP000683310">
    <property type="component" value="Chromosome"/>
</dbReference>
<protein>
    <submittedName>
        <fullName evidence="7">Amino acid transporter</fullName>
    </submittedName>
</protein>
<evidence type="ECO:0000256" key="2">
    <source>
        <dbReference type="ARBA" id="ARBA00022475"/>
    </source>
</evidence>
<organism evidence="7 8">
    <name type="scientific">Nocardia tengchongensis</name>
    <dbReference type="NCBI Taxonomy" id="2055889"/>
    <lineage>
        <taxon>Bacteria</taxon>
        <taxon>Bacillati</taxon>
        <taxon>Actinomycetota</taxon>
        <taxon>Actinomycetes</taxon>
        <taxon>Mycobacteriales</taxon>
        <taxon>Nocardiaceae</taxon>
        <taxon>Nocardia</taxon>
    </lineage>
</organism>
<sequence length="184" mass="18730">MAIGAQNAFVLRQGIRGEHVLPVVAVCIGSDVVLMTLGVAGFGAIVDSAPMVMTVAKYAGAAFLLGYAALAAKRAWSASALSAGGGAPLALGAAVATCLAVTWLNPHAYLDTVVLLGSFANTYATPDRWFLTAGAIAGSLIWFLSLGFGARLLAPVFAKPQAWRVLDSLIALVMTGLAVGLLVS</sequence>
<comment type="subcellular location">
    <subcellularLocation>
        <location evidence="1">Cell membrane</location>
        <topology evidence="1">Multi-pass membrane protein</topology>
    </subcellularLocation>
</comment>
<evidence type="ECO:0000256" key="6">
    <source>
        <dbReference type="SAM" id="Phobius"/>
    </source>
</evidence>
<name>A0ABX8D0C4_9NOCA</name>
<dbReference type="RefSeq" id="WP_213561079.1">
    <property type="nucleotide sequence ID" value="NZ_JBHZDI010000008.1"/>
</dbReference>
<evidence type="ECO:0000313" key="8">
    <source>
        <dbReference type="Proteomes" id="UP000683310"/>
    </source>
</evidence>
<evidence type="ECO:0000256" key="5">
    <source>
        <dbReference type="ARBA" id="ARBA00023136"/>
    </source>
</evidence>
<keyword evidence="5 6" id="KW-0472">Membrane</keyword>
<evidence type="ECO:0000256" key="3">
    <source>
        <dbReference type="ARBA" id="ARBA00022692"/>
    </source>
</evidence>
<feature type="transmembrane region" description="Helical" evidence="6">
    <location>
        <begin position="129"/>
        <end position="153"/>
    </location>
</feature>
<reference evidence="7 8" key="1">
    <citation type="submission" date="2021-04" db="EMBL/GenBank/DDBJ databases">
        <title>Nocardia tengchongensis.</title>
        <authorList>
            <person name="Zhuang k."/>
            <person name="Ran Y."/>
            <person name="Li W."/>
        </authorList>
    </citation>
    <scope>NUCLEOTIDE SEQUENCE [LARGE SCALE GENOMIC DNA]</scope>
    <source>
        <strain evidence="7 8">CFH S0057</strain>
    </source>
</reference>
<evidence type="ECO:0000313" key="7">
    <source>
        <dbReference type="EMBL" id="QVI25021.1"/>
    </source>
</evidence>
<proteinExistence type="predicted"/>
<feature type="transmembrane region" description="Helical" evidence="6">
    <location>
        <begin position="58"/>
        <end position="76"/>
    </location>
</feature>
<dbReference type="InterPro" id="IPR001123">
    <property type="entry name" value="LeuE-type"/>
</dbReference>
<feature type="transmembrane region" description="Helical" evidence="6">
    <location>
        <begin position="165"/>
        <end position="183"/>
    </location>
</feature>
<feature type="transmembrane region" description="Helical" evidence="6">
    <location>
        <begin position="88"/>
        <end position="109"/>
    </location>
</feature>
<accession>A0ABX8D0C4</accession>
<dbReference type="PANTHER" id="PTHR30086">
    <property type="entry name" value="ARGININE EXPORTER PROTEIN ARGO"/>
    <property type="match status" value="1"/>
</dbReference>
<keyword evidence="2" id="KW-1003">Cell membrane</keyword>
<dbReference type="PANTHER" id="PTHR30086:SF20">
    <property type="entry name" value="ARGININE EXPORTER PROTEIN ARGO-RELATED"/>
    <property type="match status" value="1"/>
</dbReference>
<feature type="transmembrane region" description="Helical" evidence="6">
    <location>
        <begin position="20"/>
        <end position="46"/>
    </location>
</feature>
<keyword evidence="4 6" id="KW-1133">Transmembrane helix</keyword>
<gene>
    <name evidence="7" type="ORF">KHQ06_20290</name>
</gene>
<dbReference type="Pfam" id="PF01810">
    <property type="entry name" value="LysE"/>
    <property type="match status" value="1"/>
</dbReference>
<keyword evidence="3 6" id="KW-0812">Transmembrane</keyword>